<dbReference type="GO" id="GO:0016787">
    <property type="term" value="F:hydrolase activity"/>
    <property type="evidence" value="ECO:0007669"/>
    <property type="project" value="UniProtKB-KW"/>
</dbReference>
<dbReference type="Proteomes" id="UP001302274">
    <property type="component" value="Unassembled WGS sequence"/>
</dbReference>
<comment type="caution">
    <text evidence="3">The sequence shown here is derived from an EMBL/GenBank/DDBJ whole genome shotgun (WGS) entry which is preliminary data.</text>
</comment>
<name>A0ABU5VTS9_9BACT</name>
<reference evidence="3 4" key="1">
    <citation type="submission" date="2023-11" db="EMBL/GenBank/DDBJ databases">
        <title>A Novel Polar Bacteriovorax (B. antarcticus) Isolated from the Biocrust in Antarctica.</title>
        <authorList>
            <person name="Mun W."/>
            <person name="Choi S.Y."/>
            <person name="Mitchell R.J."/>
        </authorList>
    </citation>
    <scope>NUCLEOTIDE SEQUENCE [LARGE SCALE GENOMIC DNA]</scope>
    <source>
        <strain evidence="3 4">PP10</strain>
    </source>
</reference>
<dbReference type="RefSeq" id="WP_323575400.1">
    <property type="nucleotide sequence ID" value="NZ_JAYGJQ010000001.1"/>
</dbReference>
<comment type="similarity">
    <text evidence="1">Belongs to the AB hydrolase superfamily.</text>
</comment>
<dbReference type="SUPFAM" id="SSF53474">
    <property type="entry name" value="alpha/beta-Hydrolases"/>
    <property type="match status" value="1"/>
</dbReference>
<dbReference type="Gene3D" id="3.40.50.1820">
    <property type="entry name" value="alpha/beta hydrolase"/>
    <property type="match status" value="1"/>
</dbReference>
<protein>
    <submittedName>
        <fullName evidence="3">Alpha/beta hydrolase</fullName>
    </submittedName>
</protein>
<feature type="domain" description="AB hydrolase-1" evidence="2">
    <location>
        <begin position="17"/>
        <end position="249"/>
    </location>
</feature>
<keyword evidence="4" id="KW-1185">Reference proteome</keyword>
<dbReference type="EMBL" id="JAYGJQ010000001">
    <property type="protein sequence ID" value="MEA9355769.1"/>
    <property type="molecule type" value="Genomic_DNA"/>
</dbReference>
<dbReference type="Pfam" id="PF00561">
    <property type="entry name" value="Abhydrolase_1"/>
    <property type="match status" value="1"/>
</dbReference>
<proteinExistence type="inferred from homology"/>
<organism evidence="3 4">
    <name type="scientific">Bacteriovorax antarcticus</name>
    <dbReference type="NCBI Taxonomy" id="3088717"/>
    <lineage>
        <taxon>Bacteria</taxon>
        <taxon>Pseudomonadati</taxon>
        <taxon>Bdellovibrionota</taxon>
        <taxon>Bacteriovoracia</taxon>
        <taxon>Bacteriovoracales</taxon>
        <taxon>Bacteriovoracaceae</taxon>
        <taxon>Bacteriovorax</taxon>
    </lineage>
</organism>
<dbReference type="InterPro" id="IPR029058">
    <property type="entry name" value="AB_hydrolase_fold"/>
</dbReference>
<dbReference type="InterPro" id="IPR000073">
    <property type="entry name" value="AB_hydrolase_1"/>
</dbReference>
<keyword evidence="3" id="KW-0378">Hydrolase</keyword>
<accession>A0ABU5VTS9</accession>
<evidence type="ECO:0000259" key="2">
    <source>
        <dbReference type="Pfam" id="PF00561"/>
    </source>
</evidence>
<evidence type="ECO:0000313" key="4">
    <source>
        <dbReference type="Proteomes" id="UP001302274"/>
    </source>
</evidence>
<dbReference type="PRINTS" id="PR00111">
    <property type="entry name" value="ABHYDROLASE"/>
</dbReference>
<evidence type="ECO:0000256" key="1">
    <source>
        <dbReference type="ARBA" id="ARBA00008645"/>
    </source>
</evidence>
<dbReference type="PANTHER" id="PTHR43039">
    <property type="entry name" value="ESTERASE-RELATED"/>
    <property type="match status" value="1"/>
</dbReference>
<sequence>MEVLKRNNVKVFGKGRPIIFAHGYGLDQHMWQHITPAFADNHQIILFDHVGAGNSDISSYDRTKYNSLHGYAADVLEICETLKLEKPIFVGHSVSAMIGILAAIQKPHLFEKIVLIGPSACYLNRDGYVGGFNQEDVEELLTSIDDNYLNWATTMAPALMRNADHPELALELAKTFCKVKPEIASHFARVTFLTDNRSHLNKVKVPTLIIQASDDLVAPVNVGQFIKDNISDSMMVTLKATGHFPSISAPAETIRAIKTFI</sequence>
<gene>
    <name evidence="3" type="ORF">SHI21_06140</name>
</gene>
<evidence type="ECO:0000313" key="3">
    <source>
        <dbReference type="EMBL" id="MEA9355769.1"/>
    </source>
</evidence>